<evidence type="ECO:0000313" key="2">
    <source>
        <dbReference type="EMBL" id="MUU78455.1"/>
    </source>
</evidence>
<organism evidence="2 3">
    <name type="scientific">Winogradskyella endarachnes</name>
    <dbReference type="NCBI Taxonomy" id="2681965"/>
    <lineage>
        <taxon>Bacteria</taxon>
        <taxon>Pseudomonadati</taxon>
        <taxon>Bacteroidota</taxon>
        <taxon>Flavobacteriia</taxon>
        <taxon>Flavobacteriales</taxon>
        <taxon>Flavobacteriaceae</taxon>
        <taxon>Winogradskyella</taxon>
    </lineage>
</organism>
<comment type="caution">
    <text evidence="2">The sequence shown here is derived from an EMBL/GenBank/DDBJ whole genome shotgun (WGS) entry which is preliminary data.</text>
</comment>
<dbReference type="InterPro" id="IPR024402">
    <property type="entry name" value="DUF2726"/>
</dbReference>
<dbReference type="RefSeq" id="WP_157363357.1">
    <property type="nucleotide sequence ID" value="NZ_WOWS01000003.1"/>
</dbReference>
<keyword evidence="3" id="KW-1185">Reference proteome</keyword>
<gene>
    <name evidence="2" type="ORF">GN138_08370</name>
</gene>
<name>A0A6L6U828_9FLAO</name>
<dbReference type="AlphaFoldDB" id="A0A6L6U828"/>
<dbReference type="Gene3D" id="3.40.960.10">
    <property type="entry name" value="VSR Endonuclease"/>
    <property type="match status" value="1"/>
</dbReference>
<dbReference type="Proteomes" id="UP000478208">
    <property type="component" value="Unassembled WGS sequence"/>
</dbReference>
<dbReference type="Pfam" id="PF10881">
    <property type="entry name" value="DUF2726"/>
    <property type="match status" value="1"/>
</dbReference>
<dbReference type="EMBL" id="WOWS01000003">
    <property type="protein sequence ID" value="MUU78455.1"/>
    <property type="molecule type" value="Genomic_DNA"/>
</dbReference>
<accession>A0A6L6U828</accession>
<reference evidence="2 3" key="1">
    <citation type="submission" date="2019-12" db="EMBL/GenBank/DDBJ databases">
        <authorList>
            <person name="Li J."/>
        </authorList>
    </citation>
    <scope>NUCLEOTIDE SEQUENCE [LARGE SCALE GENOMIC DNA]</scope>
    <source>
        <strain evidence="2 3">HL2-2</strain>
    </source>
</reference>
<feature type="domain" description="DUF2726" evidence="1">
    <location>
        <begin position="153"/>
        <end position="263"/>
    </location>
</feature>
<evidence type="ECO:0000313" key="3">
    <source>
        <dbReference type="Proteomes" id="UP000478208"/>
    </source>
</evidence>
<sequence length="274" mass="32035">MNITENCLIYLQTKEWSKLNQLLSDENNCRELATDPIFSVFEMNLINEVKRYENDGDENLSIVLARIFQLNHNLGVLKLSENCVLEIAEYLFQKHPSEQYAKILTENTQAQEFLKNKNSERTEKIEKTILASNLNVEIGNSGELDFSKSIFNSPQEKELYLASKRILKNEIILPNIALSSIINSKIIELLENKTKSFFFKSTLDLCIVDSDTFKPKFFIELDSSWHDKPKQIENDIMKNEIFEKAGMELHRLRKKENKSMDEIFELYIKKNYVC</sequence>
<proteinExistence type="predicted"/>
<protein>
    <submittedName>
        <fullName evidence="2">DUF2726 domain-containing protein</fullName>
    </submittedName>
</protein>
<evidence type="ECO:0000259" key="1">
    <source>
        <dbReference type="Pfam" id="PF10881"/>
    </source>
</evidence>